<dbReference type="Gene3D" id="3.90.950.10">
    <property type="match status" value="1"/>
</dbReference>
<dbReference type="SUPFAM" id="SSF52972">
    <property type="entry name" value="ITPase-like"/>
    <property type="match status" value="1"/>
</dbReference>
<sequence length="211" mass="22954">MSELAKMTTNAKIILGSSSAARHAILKEMGFTFTVMSADIDEKAIRRDTAEDLVMALAEAKAEAIMTKIRVLNDKENDHNGEPVLLITADQVVVYEGTIREKPVDEKEARGFIKDYSKAPASTVGSVLIINLTTGKRKGGIDKTEIYFHPIPDELISSLIEEGEVFYCAGGLMVEHPLVSPFVSAMVGSIDSVMGLPKDLTLSLIQDVLKE</sequence>
<dbReference type="EMBL" id="CM035437">
    <property type="protein sequence ID" value="KAH7287809.1"/>
    <property type="molecule type" value="Genomic_DNA"/>
</dbReference>
<dbReference type="HAMAP" id="MF_00528">
    <property type="entry name" value="Maf"/>
    <property type="match status" value="1"/>
</dbReference>
<gene>
    <name evidence="2" type="ORF">KP509_32G076000</name>
</gene>
<keyword evidence="1" id="KW-0378">Hydrolase</keyword>
<dbReference type="PANTHER" id="PTHR43213:SF4">
    <property type="entry name" value="7-METHYL-GTP PYROPHOSPHATASE"/>
    <property type="match status" value="1"/>
</dbReference>
<dbReference type="Pfam" id="PF02545">
    <property type="entry name" value="Maf"/>
    <property type="match status" value="1"/>
</dbReference>
<comment type="caution">
    <text evidence="2">The sequence shown here is derived from an EMBL/GenBank/DDBJ whole genome shotgun (WGS) entry which is preliminary data.</text>
</comment>
<dbReference type="PIRSF" id="PIRSF006305">
    <property type="entry name" value="Maf"/>
    <property type="match status" value="1"/>
</dbReference>
<name>A0A8T2QUS4_CERRI</name>
<evidence type="ECO:0000256" key="1">
    <source>
        <dbReference type="ARBA" id="ARBA00022801"/>
    </source>
</evidence>
<dbReference type="InterPro" id="IPR029001">
    <property type="entry name" value="ITPase-like_fam"/>
</dbReference>
<evidence type="ECO:0000313" key="2">
    <source>
        <dbReference type="EMBL" id="KAH7287809.1"/>
    </source>
</evidence>
<dbReference type="InterPro" id="IPR003697">
    <property type="entry name" value="Maf-like"/>
</dbReference>
<accession>A0A8T2QUS4</accession>
<dbReference type="OrthoDB" id="10267058at2759"/>
<dbReference type="AlphaFoldDB" id="A0A8T2QUS4"/>
<dbReference type="GO" id="GO:0047429">
    <property type="term" value="F:nucleoside triphosphate diphosphatase activity"/>
    <property type="evidence" value="ECO:0007669"/>
    <property type="project" value="InterPro"/>
</dbReference>
<dbReference type="PANTHER" id="PTHR43213">
    <property type="entry name" value="BIFUNCTIONAL DTTP/UTP PYROPHOSPHATASE/METHYLTRANSFERASE PROTEIN-RELATED"/>
    <property type="match status" value="1"/>
</dbReference>
<evidence type="ECO:0008006" key="4">
    <source>
        <dbReference type="Google" id="ProtNLM"/>
    </source>
</evidence>
<evidence type="ECO:0000313" key="3">
    <source>
        <dbReference type="Proteomes" id="UP000825935"/>
    </source>
</evidence>
<dbReference type="OMA" id="TEKCIND"/>
<reference evidence="2" key="1">
    <citation type="submission" date="2021-08" db="EMBL/GenBank/DDBJ databases">
        <title>WGS assembly of Ceratopteris richardii.</title>
        <authorList>
            <person name="Marchant D.B."/>
            <person name="Chen G."/>
            <person name="Jenkins J."/>
            <person name="Shu S."/>
            <person name="Leebens-Mack J."/>
            <person name="Grimwood J."/>
            <person name="Schmutz J."/>
            <person name="Soltis P."/>
            <person name="Soltis D."/>
            <person name="Chen Z.-H."/>
        </authorList>
    </citation>
    <scope>NUCLEOTIDE SEQUENCE</scope>
    <source>
        <strain evidence="2">Whitten #5841</strain>
        <tissue evidence="2">Leaf</tissue>
    </source>
</reference>
<dbReference type="Proteomes" id="UP000825935">
    <property type="component" value="Chromosome 32"/>
</dbReference>
<organism evidence="2 3">
    <name type="scientific">Ceratopteris richardii</name>
    <name type="common">Triangle waterfern</name>
    <dbReference type="NCBI Taxonomy" id="49495"/>
    <lineage>
        <taxon>Eukaryota</taxon>
        <taxon>Viridiplantae</taxon>
        <taxon>Streptophyta</taxon>
        <taxon>Embryophyta</taxon>
        <taxon>Tracheophyta</taxon>
        <taxon>Polypodiopsida</taxon>
        <taxon>Polypodiidae</taxon>
        <taxon>Polypodiales</taxon>
        <taxon>Pteridineae</taxon>
        <taxon>Pteridaceae</taxon>
        <taxon>Parkerioideae</taxon>
        <taxon>Ceratopteris</taxon>
    </lineage>
</organism>
<keyword evidence="3" id="KW-1185">Reference proteome</keyword>
<dbReference type="FunFam" id="3.90.950.10:FF:000008">
    <property type="entry name" value="Maf-like protein, expressed"/>
    <property type="match status" value="1"/>
</dbReference>
<protein>
    <recommendedName>
        <fullName evidence="4">Maf-like protein</fullName>
    </recommendedName>
</protein>
<proteinExistence type="inferred from homology"/>